<reference evidence="3" key="1">
    <citation type="submission" date="2021-01" db="EMBL/GenBank/DDBJ databases">
        <authorList>
            <person name="Corre E."/>
            <person name="Pelletier E."/>
            <person name="Niang G."/>
            <person name="Scheremetjew M."/>
            <person name="Finn R."/>
            <person name="Kale V."/>
            <person name="Holt S."/>
            <person name="Cochrane G."/>
            <person name="Meng A."/>
            <person name="Brown T."/>
            <person name="Cohen L."/>
        </authorList>
    </citation>
    <scope>NUCLEOTIDE SEQUENCE</scope>
    <source>
        <strain evidence="3">379</strain>
    </source>
</reference>
<feature type="compositionally biased region" description="Low complexity" evidence="1">
    <location>
        <begin position="303"/>
        <end position="317"/>
    </location>
</feature>
<dbReference type="AlphaFoldDB" id="A0A7S3WRU0"/>
<evidence type="ECO:0000313" key="3">
    <source>
        <dbReference type="EMBL" id="CAE0573565.1"/>
    </source>
</evidence>
<protein>
    <submittedName>
        <fullName evidence="3">Uncharacterized protein</fullName>
    </submittedName>
</protein>
<keyword evidence="2" id="KW-0732">Signal</keyword>
<feature type="region of interest" description="Disordered" evidence="1">
    <location>
        <begin position="288"/>
        <end position="331"/>
    </location>
</feature>
<organism evidence="3">
    <name type="scientific">Emiliania huxleyi</name>
    <name type="common">Coccolithophore</name>
    <name type="synonym">Pontosphaera huxleyi</name>
    <dbReference type="NCBI Taxonomy" id="2903"/>
    <lineage>
        <taxon>Eukaryota</taxon>
        <taxon>Haptista</taxon>
        <taxon>Haptophyta</taxon>
        <taxon>Prymnesiophyceae</taxon>
        <taxon>Isochrysidales</taxon>
        <taxon>Noelaerhabdaceae</taxon>
        <taxon>Emiliania</taxon>
    </lineage>
</organism>
<evidence type="ECO:0000256" key="1">
    <source>
        <dbReference type="SAM" id="MobiDB-lite"/>
    </source>
</evidence>
<proteinExistence type="predicted"/>
<feature type="chain" id="PRO_5030889975" evidence="2">
    <location>
        <begin position="20"/>
        <end position="331"/>
    </location>
</feature>
<sequence>MSRRPPIAMLSLASIAVAGVSPPWRPATVRDLHSEYGNIFKHGNRNAASHLWVSFILQRASQLAPSKLEEMFTGFCAVSGSPTRPSDYTRYRLTLPRVDGGGLVSGFMYYCCWPCVCDTQDFIRVDTANVTLAGGEVRRYYWAVVGNPCDDPPKLREPFVQPFYGRGETTLEREAAEVRCDADGRLIGASLSDHGFPIISMFFGAAPATAEQASRAAVAADGSAASAVAAAPIAPEPGRVSRSEDGVSFQDEGEYGPMCREREANGFNSGMGEIFRKVASISPVAISPRLQADAPQTAELTTEAVEPAGSGAGAAAEAAEEKGSCPQAEVR</sequence>
<feature type="region of interest" description="Disordered" evidence="1">
    <location>
        <begin position="236"/>
        <end position="255"/>
    </location>
</feature>
<name>A0A7S3WRU0_EMIHU</name>
<gene>
    <name evidence="3" type="ORF">EHUX00137_LOCUS32033</name>
</gene>
<accession>A0A7S3WRU0</accession>
<dbReference type="EMBL" id="HBIR01041027">
    <property type="protein sequence ID" value="CAE0573565.1"/>
    <property type="molecule type" value="Transcribed_RNA"/>
</dbReference>
<evidence type="ECO:0000256" key="2">
    <source>
        <dbReference type="SAM" id="SignalP"/>
    </source>
</evidence>
<feature type="signal peptide" evidence="2">
    <location>
        <begin position="1"/>
        <end position="19"/>
    </location>
</feature>